<name>A0A1X0RJL6_RHIZD</name>
<reference evidence="2" key="1">
    <citation type="journal article" date="2016" name="Proc. Natl. Acad. Sci. U.S.A.">
        <title>Lipid metabolic changes in an early divergent fungus govern the establishment of a mutualistic symbiosis with endobacteria.</title>
        <authorList>
            <person name="Lastovetsky O.A."/>
            <person name="Gaspar M.L."/>
            <person name="Mondo S.J."/>
            <person name="LaButti K.M."/>
            <person name="Sandor L."/>
            <person name="Grigoriev I.V."/>
            <person name="Henry S.A."/>
            <person name="Pawlowska T.E."/>
        </authorList>
    </citation>
    <scope>NUCLEOTIDE SEQUENCE [LARGE SCALE GENOMIC DNA]</scope>
    <source>
        <strain evidence="2">ATCC 52814</strain>
    </source>
</reference>
<dbReference type="AlphaFoldDB" id="A0A1X0RJL6"/>
<accession>A0A1X0RJL6</accession>
<feature type="transmembrane region" description="Helical" evidence="1">
    <location>
        <begin position="12"/>
        <end position="29"/>
    </location>
</feature>
<evidence type="ECO:0000256" key="1">
    <source>
        <dbReference type="SAM" id="Phobius"/>
    </source>
</evidence>
<organism evidence="2">
    <name type="scientific">Rhizopus microsporus var. microsporus</name>
    <dbReference type="NCBI Taxonomy" id="86635"/>
    <lineage>
        <taxon>Eukaryota</taxon>
        <taxon>Fungi</taxon>
        <taxon>Fungi incertae sedis</taxon>
        <taxon>Mucoromycota</taxon>
        <taxon>Mucoromycotina</taxon>
        <taxon>Mucoromycetes</taxon>
        <taxon>Mucorales</taxon>
        <taxon>Mucorineae</taxon>
        <taxon>Rhizopodaceae</taxon>
        <taxon>Rhizopus</taxon>
    </lineage>
</organism>
<proteinExistence type="predicted"/>
<dbReference type="EMBL" id="KV921853">
    <property type="protein sequence ID" value="ORE12131.1"/>
    <property type="molecule type" value="Genomic_DNA"/>
</dbReference>
<protein>
    <submittedName>
        <fullName evidence="2">Uncharacterized protein</fullName>
    </submittedName>
</protein>
<keyword evidence="1" id="KW-1133">Transmembrane helix</keyword>
<dbReference type="Proteomes" id="UP000242414">
    <property type="component" value="Unassembled WGS sequence"/>
</dbReference>
<evidence type="ECO:0000313" key="2">
    <source>
        <dbReference type="EMBL" id="ORE12131.1"/>
    </source>
</evidence>
<dbReference type="VEuPathDB" id="FungiDB:BCV72DRAFT_219023"/>
<gene>
    <name evidence="2" type="ORF">BCV72DRAFT_219023</name>
</gene>
<keyword evidence="1" id="KW-0812">Transmembrane</keyword>
<sequence length="59" mass="6952">MKGLDNKKYNDEVSLLIYPFIFLSLYASFKKTKRPIVFVRQLSARMEYVFSANIAPILY</sequence>
<keyword evidence="1" id="KW-0472">Membrane</keyword>